<evidence type="ECO:0000256" key="1">
    <source>
        <dbReference type="ARBA" id="ARBA00004236"/>
    </source>
</evidence>
<dbReference type="GO" id="GO:0009734">
    <property type="term" value="P:auxin-activated signaling pathway"/>
    <property type="evidence" value="ECO:0007669"/>
    <property type="project" value="UniProtKB-KW"/>
</dbReference>
<keyword evidence="3" id="KW-0813">Transport</keyword>
<gene>
    <name evidence="8" type="ORF">MKW98_017508</name>
</gene>
<proteinExistence type="inferred from homology"/>
<comment type="subcellular location">
    <subcellularLocation>
        <location evidence="1">Cell membrane</location>
    </subcellularLocation>
</comment>
<evidence type="ECO:0008006" key="10">
    <source>
        <dbReference type="Google" id="ProtNLM"/>
    </source>
</evidence>
<dbReference type="Proteomes" id="UP001202328">
    <property type="component" value="Unassembled WGS sequence"/>
</dbReference>
<dbReference type="PANTHER" id="PTHR33541">
    <property type="entry name" value="PROTEIN BIG GRAIN 1-LIKE A-RELATED"/>
    <property type="match status" value="1"/>
</dbReference>
<evidence type="ECO:0000256" key="6">
    <source>
        <dbReference type="ARBA" id="ARBA00023294"/>
    </source>
</evidence>
<dbReference type="GO" id="GO:0005886">
    <property type="term" value="C:plasma membrane"/>
    <property type="evidence" value="ECO:0007669"/>
    <property type="project" value="UniProtKB-SubCell"/>
</dbReference>
<protein>
    <recommendedName>
        <fullName evidence="10">Protein BIG GRAIN 1-like E</fullName>
    </recommendedName>
</protein>
<feature type="compositionally biased region" description="Basic and acidic residues" evidence="7">
    <location>
        <begin position="206"/>
        <end position="215"/>
    </location>
</feature>
<evidence type="ECO:0000313" key="8">
    <source>
        <dbReference type="EMBL" id="KAI3953684.1"/>
    </source>
</evidence>
<evidence type="ECO:0000313" key="9">
    <source>
        <dbReference type="Proteomes" id="UP001202328"/>
    </source>
</evidence>
<reference evidence="8" key="1">
    <citation type="submission" date="2022-04" db="EMBL/GenBank/DDBJ databases">
        <title>A functionally conserved STORR gene fusion in Papaver species that diverged 16.8 million years ago.</title>
        <authorList>
            <person name="Catania T."/>
        </authorList>
    </citation>
    <scope>NUCLEOTIDE SEQUENCE</scope>
    <source>
        <strain evidence="8">S-188037</strain>
    </source>
</reference>
<evidence type="ECO:0000256" key="2">
    <source>
        <dbReference type="ARBA" id="ARBA00010067"/>
    </source>
</evidence>
<evidence type="ECO:0000256" key="5">
    <source>
        <dbReference type="ARBA" id="ARBA00023136"/>
    </source>
</evidence>
<dbReference type="AlphaFoldDB" id="A0AAD4TB55"/>
<name>A0AAD4TB55_9MAGN</name>
<dbReference type="PANTHER" id="PTHR33541:SF11">
    <property type="entry name" value="PROTEIN BIG GRAIN 1-LIKE E"/>
    <property type="match status" value="1"/>
</dbReference>
<evidence type="ECO:0000256" key="4">
    <source>
        <dbReference type="ARBA" id="ARBA00022475"/>
    </source>
</evidence>
<keyword evidence="6" id="KW-0927">Auxin signaling pathway</keyword>
<keyword evidence="9" id="KW-1185">Reference proteome</keyword>
<feature type="compositionally biased region" description="Polar residues" evidence="7">
    <location>
        <begin position="89"/>
        <end position="102"/>
    </location>
</feature>
<accession>A0AAD4TB55</accession>
<feature type="region of interest" description="Disordered" evidence="7">
    <location>
        <begin position="89"/>
        <end position="218"/>
    </location>
</feature>
<sequence>MTGVSDGTLDRLYKKSTHRRKDSGELDVFDATMYFYGGIETSIGNGGCANITTTTRTTLPHKTIREELKQDQGGRRVSLDMNVVGSMVRNTNTTQLPNPTSENAHRVSSKQTKEKKYKQPMSPGGRLASFLNSLFNQNSSRNKKKSQSVKDYPNDRQEETSVEGIRRRSSVSHFGSVWTSDSKSLHSSSSSGFRTPPHAKNATKTHTTDVRRNSDYKQVSSFDRKVRNNNDIALGSSKDEILETEKRKNMDLAWLDEKLKLIDGLSENNNKRNSTVNPCNGLFKKDKIWIDDEYDGESDSSSDLFELQNYDIGGPYSNGLPVYETTDIDSIKRGPPITN</sequence>
<keyword evidence="4" id="KW-1003">Cell membrane</keyword>
<dbReference type="InterPro" id="IPR039621">
    <property type="entry name" value="BG1-like"/>
</dbReference>
<dbReference type="EMBL" id="JAJJMB010002020">
    <property type="protein sequence ID" value="KAI3953684.1"/>
    <property type="molecule type" value="Genomic_DNA"/>
</dbReference>
<evidence type="ECO:0000256" key="7">
    <source>
        <dbReference type="SAM" id="MobiDB-lite"/>
    </source>
</evidence>
<comment type="caution">
    <text evidence="8">The sequence shown here is derived from an EMBL/GenBank/DDBJ whole genome shotgun (WGS) entry which is preliminary data.</text>
</comment>
<feature type="compositionally biased region" description="Low complexity" evidence="7">
    <location>
        <begin position="129"/>
        <end position="140"/>
    </location>
</feature>
<evidence type="ECO:0000256" key="3">
    <source>
        <dbReference type="ARBA" id="ARBA00022448"/>
    </source>
</evidence>
<keyword evidence="5" id="KW-0472">Membrane</keyword>
<comment type="similarity">
    <text evidence="2">Belongs to the BIG GRAIN 1 (BG1) plant protein family.</text>
</comment>
<feature type="compositionally biased region" description="Low complexity" evidence="7">
    <location>
        <begin position="180"/>
        <end position="191"/>
    </location>
</feature>
<organism evidence="8 9">
    <name type="scientific">Papaver atlanticum</name>
    <dbReference type="NCBI Taxonomy" id="357466"/>
    <lineage>
        <taxon>Eukaryota</taxon>
        <taxon>Viridiplantae</taxon>
        <taxon>Streptophyta</taxon>
        <taxon>Embryophyta</taxon>
        <taxon>Tracheophyta</taxon>
        <taxon>Spermatophyta</taxon>
        <taxon>Magnoliopsida</taxon>
        <taxon>Ranunculales</taxon>
        <taxon>Papaveraceae</taxon>
        <taxon>Papaveroideae</taxon>
        <taxon>Papaver</taxon>
    </lineage>
</organism>